<dbReference type="Pfam" id="PF01594">
    <property type="entry name" value="AI-2E_transport"/>
    <property type="match status" value="1"/>
</dbReference>
<evidence type="ECO:0000256" key="1">
    <source>
        <dbReference type="ARBA" id="ARBA00004651"/>
    </source>
</evidence>
<dbReference type="OrthoDB" id="9784366at2"/>
<dbReference type="PANTHER" id="PTHR21716:SF53">
    <property type="entry name" value="PERMEASE PERM-RELATED"/>
    <property type="match status" value="1"/>
</dbReference>
<dbReference type="Proteomes" id="UP000267408">
    <property type="component" value="Unassembled WGS sequence"/>
</dbReference>
<evidence type="ECO:0000256" key="4">
    <source>
        <dbReference type="ARBA" id="ARBA00022475"/>
    </source>
</evidence>
<keyword evidence="3" id="KW-0813">Transport</keyword>
<feature type="transmembrane region" description="Helical" evidence="9">
    <location>
        <begin position="326"/>
        <end position="348"/>
    </location>
</feature>
<keyword evidence="5 9" id="KW-0812">Transmembrane</keyword>
<evidence type="ECO:0000313" key="10">
    <source>
        <dbReference type="EMBL" id="ROR46130.1"/>
    </source>
</evidence>
<evidence type="ECO:0000256" key="9">
    <source>
        <dbReference type="SAM" id="Phobius"/>
    </source>
</evidence>
<feature type="compositionally biased region" description="Gly residues" evidence="8">
    <location>
        <begin position="1"/>
        <end position="10"/>
    </location>
</feature>
<dbReference type="GO" id="GO:0055085">
    <property type="term" value="P:transmembrane transport"/>
    <property type="evidence" value="ECO:0007669"/>
    <property type="project" value="TreeGrafter"/>
</dbReference>
<evidence type="ECO:0000256" key="5">
    <source>
        <dbReference type="ARBA" id="ARBA00022692"/>
    </source>
</evidence>
<keyword evidence="4" id="KW-1003">Cell membrane</keyword>
<gene>
    <name evidence="10" type="ORF">EDD39_4390</name>
</gene>
<evidence type="ECO:0000256" key="6">
    <source>
        <dbReference type="ARBA" id="ARBA00022989"/>
    </source>
</evidence>
<dbReference type="GO" id="GO:0005886">
    <property type="term" value="C:plasma membrane"/>
    <property type="evidence" value="ECO:0007669"/>
    <property type="project" value="UniProtKB-SubCell"/>
</dbReference>
<sequence length="425" mass="42906">MPGSGLEPGTGPGPGPRPGRGSGRYVAPGRGRVRAPLGSRSAAARVPRGRPGPVTGRRGGWERSAGRAGRLLLVAAAGYAGYLVVSRLILPVVAVFVALVLTAVLRPPVDLLARRMPRALAVLLTVLGALVLIAGLGVLVVVVVRAQAGQLGGQVRGGVDRLEHWLEGPPLHARSGTLTDLRQRLGELLNTHRQAVLSTALTSAGWVVEAAAGAALAVFCAVFLTHSGERMWGWATGLLPARSTVLWRRAGHAAWRAFAGYTRGLFLVAGTNAVLVGVALAVLGVPLAVPLAGLEFLAALIPLVGSPIALAVASLVALATRGPVTALLVLALIVLIGQLEGHVLHPLVMGWAVRLHPVAVALAVAVGGTLGGIVGAAVAVPVLSVGWAVFRELHGPRAGEGGGGGGGGRGGGEGRGGGKGRRAGR</sequence>
<evidence type="ECO:0000256" key="8">
    <source>
        <dbReference type="SAM" id="MobiDB-lite"/>
    </source>
</evidence>
<feature type="transmembrane region" description="Helical" evidence="9">
    <location>
        <begin position="360"/>
        <end position="390"/>
    </location>
</feature>
<evidence type="ECO:0000256" key="7">
    <source>
        <dbReference type="ARBA" id="ARBA00023136"/>
    </source>
</evidence>
<feature type="transmembrane region" description="Helical" evidence="9">
    <location>
        <begin position="265"/>
        <end position="290"/>
    </location>
</feature>
<reference evidence="10 11" key="1">
    <citation type="submission" date="2018-11" db="EMBL/GenBank/DDBJ databases">
        <title>Sequencing the genomes of 1000 actinobacteria strains.</title>
        <authorList>
            <person name="Klenk H.-P."/>
        </authorList>
    </citation>
    <scope>NUCLEOTIDE SEQUENCE [LARGE SCALE GENOMIC DNA]</scope>
    <source>
        <strain evidence="10 11">DSM 44780</strain>
    </source>
</reference>
<dbReference type="AlphaFoldDB" id="A0A8G1XD59"/>
<accession>A0A8G1XD59</accession>
<evidence type="ECO:0000256" key="3">
    <source>
        <dbReference type="ARBA" id="ARBA00022448"/>
    </source>
</evidence>
<organism evidence="10 11">
    <name type="scientific">Kitasatospora cineracea</name>
    <dbReference type="NCBI Taxonomy" id="88074"/>
    <lineage>
        <taxon>Bacteria</taxon>
        <taxon>Bacillati</taxon>
        <taxon>Actinomycetota</taxon>
        <taxon>Actinomycetes</taxon>
        <taxon>Kitasatosporales</taxon>
        <taxon>Streptomycetaceae</taxon>
        <taxon>Kitasatospora</taxon>
    </lineage>
</organism>
<feature type="region of interest" description="Disordered" evidence="8">
    <location>
        <begin position="1"/>
        <end position="62"/>
    </location>
</feature>
<proteinExistence type="inferred from homology"/>
<dbReference type="InterPro" id="IPR002549">
    <property type="entry name" value="AI-2E-like"/>
</dbReference>
<keyword evidence="6 9" id="KW-1133">Transmembrane helix</keyword>
<dbReference type="PANTHER" id="PTHR21716">
    <property type="entry name" value="TRANSMEMBRANE PROTEIN"/>
    <property type="match status" value="1"/>
</dbReference>
<dbReference type="EMBL" id="RJVJ01000001">
    <property type="protein sequence ID" value="ROR46130.1"/>
    <property type="molecule type" value="Genomic_DNA"/>
</dbReference>
<feature type="compositionally biased region" description="Gly residues" evidence="8">
    <location>
        <begin position="398"/>
        <end position="417"/>
    </location>
</feature>
<feature type="compositionally biased region" description="Low complexity" evidence="8">
    <location>
        <begin position="38"/>
        <end position="56"/>
    </location>
</feature>
<name>A0A8G1XD59_9ACTN</name>
<comment type="subcellular location">
    <subcellularLocation>
        <location evidence="1">Cell membrane</location>
        <topology evidence="1">Multi-pass membrane protein</topology>
    </subcellularLocation>
</comment>
<feature type="transmembrane region" description="Helical" evidence="9">
    <location>
        <begin position="296"/>
        <end position="319"/>
    </location>
</feature>
<feature type="transmembrane region" description="Helical" evidence="9">
    <location>
        <begin position="119"/>
        <end position="144"/>
    </location>
</feature>
<comment type="similarity">
    <text evidence="2">Belongs to the autoinducer-2 exporter (AI-2E) (TC 2.A.86) family.</text>
</comment>
<protein>
    <submittedName>
        <fullName evidence="10">Putative PurR-regulated permease PerM</fullName>
    </submittedName>
</protein>
<feature type="transmembrane region" description="Helical" evidence="9">
    <location>
        <begin position="204"/>
        <end position="224"/>
    </location>
</feature>
<evidence type="ECO:0000256" key="2">
    <source>
        <dbReference type="ARBA" id="ARBA00009773"/>
    </source>
</evidence>
<evidence type="ECO:0000313" key="11">
    <source>
        <dbReference type="Proteomes" id="UP000267408"/>
    </source>
</evidence>
<feature type="region of interest" description="Disordered" evidence="8">
    <location>
        <begin position="398"/>
        <end position="425"/>
    </location>
</feature>
<comment type="caution">
    <text evidence="10">The sequence shown here is derived from an EMBL/GenBank/DDBJ whole genome shotgun (WGS) entry which is preliminary data.</text>
</comment>
<keyword evidence="7 9" id="KW-0472">Membrane</keyword>
<feature type="transmembrane region" description="Helical" evidence="9">
    <location>
        <begin position="88"/>
        <end position="107"/>
    </location>
</feature>